<gene>
    <name evidence="1" type="ORF">BAU17_13995</name>
</gene>
<proteinExistence type="predicted"/>
<dbReference type="Pfam" id="PF14305">
    <property type="entry name" value="ATPgrasp_TupA"/>
    <property type="match status" value="2"/>
</dbReference>
<sequence length="328" mass="39176">MGTKGWTDVLNNLKNYIKESFVFKFLRTKYLTKNHIKITSDVYKKFYGRELNLKYPRLLSEKIQCLKLFNYPQNLLVIQAADKYTLHEYLSRKQMKHLSVEYINIFEKSDYIDIGQLPEAFVLKKTNASGMNLIIKNKNEINNEKINKIVQKWFKTDFGLLTSEWHYSKAKDRVICEPYFQNLGNEYRIAMIKGNIAFIQVILWDWDQPVNDNEDTQNVPKPMIIEGHRKHYRAHYDEFWNLIWKDEDTPDINIQMPINWKEMVDISTKIGKDFPFVRVDFNIINGQLKITELTFTPASGFLELLRKNFELDKSLGEKLEFNYNEKYY</sequence>
<accession>A0ABQ6Z2E3</accession>
<reference evidence="1 2" key="1">
    <citation type="submission" date="2016-06" db="EMBL/GenBank/DDBJ databases">
        <title>Four novel species of enterococci isolated from chicken manure.</title>
        <authorList>
            <person name="Van Tyne D."/>
        </authorList>
    </citation>
    <scope>NUCLEOTIDE SEQUENCE [LARGE SCALE GENOMIC DNA]</scope>
    <source>
        <strain evidence="1 2">CU12B</strain>
    </source>
</reference>
<evidence type="ECO:0008006" key="3">
    <source>
        <dbReference type="Google" id="ProtNLM"/>
    </source>
</evidence>
<dbReference type="Proteomes" id="UP000782705">
    <property type="component" value="Unassembled WGS sequence"/>
</dbReference>
<dbReference type="InterPro" id="IPR029465">
    <property type="entry name" value="ATPgrasp_TupA"/>
</dbReference>
<keyword evidence="2" id="KW-1185">Reference proteome</keyword>
<dbReference type="EMBL" id="MAEL01000009">
    <property type="protein sequence ID" value="KAF1305781.1"/>
    <property type="molecule type" value="Genomic_DNA"/>
</dbReference>
<name>A0ABQ6Z2E3_9ENTE</name>
<evidence type="ECO:0000313" key="2">
    <source>
        <dbReference type="Proteomes" id="UP000782705"/>
    </source>
</evidence>
<evidence type="ECO:0000313" key="1">
    <source>
        <dbReference type="EMBL" id="KAF1305781.1"/>
    </source>
</evidence>
<protein>
    <recommendedName>
        <fullName evidence="3">Glycosyltransferase</fullName>
    </recommendedName>
</protein>
<comment type="caution">
    <text evidence="1">The sequence shown here is derived from an EMBL/GenBank/DDBJ whole genome shotgun (WGS) entry which is preliminary data.</text>
</comment>
<organism evidence="1 2">
    <name type="scientific">Candidatus Enterococcus willemsii</name>
    <dbReference type="NCBI Taxonomy" id="1857215"/>
    <lineage>
        <taxon>Bacteria</taxon>
        <taxon>Bacillati</taxon>
        <taxon>Bacillota</taxon>
        <taxon>Bacilli</taxon>
        <taxon>Lactobacillales</taxon>
        <taxon>Enterococcaceae</taxon>
        <taxon>Enterococcus</taxon>
    </lineage>
</organism>